<accession>A0A7X2MR29</accession>
<evidence type="ECO:0000313" key="2">
    <source>
        <dbReference type="Proteomes" id="UP000461948"/>
    </source>
</evidence>
<dbReference type="AlphaFoldDB" id="A0A7X2MR29"/>
<dbReference type="EMBL" id="WKLC01001391">
    <property type="protein sequence ID" value="MSE17817.1"/>
    <property type="molecule type" value="Genomic_DNA"/>
</dbReference>
<feature type="non-terminal residue" evidence="1">
    <location>
        <position position="73"/>
    </location>
</feature>
<name>A0A7X2MR29_ENTAG</name>
<sequence>MDNPAARVGDEIIHSSIFADITSIVAEGAAYAVIGAAVGAAIVSAAPLLGTGAAAASVAAVGNSCLLSGILGG</sequence>
<comment type="caution">
    <text evidence="1">The sequence shown here is derived from an EMBL/GenBank/DDBJ whole genome shotgun (WGS) entry which is preliminary data.</text>
</comment>
<dbReference type="Proteomes" id="UP000461948">
    <property type="component" value="Unassembled WGS sequence"/>
</dbReference>
<evidence type="ECO:0000313" key="1">
    <source>
        <dbReference type="EMBL" id="MSE17817.1"/>
    </source>
</evidence>
<proteinExistence type="predicted"/>
<organism evidence="1 2">
    <name type="scientific">Enterobacter agglomerans</name>
    <name type="common">Erwinia herbicola</name>
    <name type="synonym">Pantoea agglomerans</name>
    <dbReference type="NCBI Taxonomy" id="549"/>
    <lineage>
        <taxon>Bacteria</taxon>
        <taxon>Pseudomonadati</taxon>
        <taxon>Pseudomonadota</taxon>
        <taxon>Gammaproteobacteria</taxon>
        <taxon>Enterobacterales</taxon>
        <taxon>Erwiniaceae</taxon>
        <taxon>Pantoea</taxon>
        <taxon>Pantoea agglomerans group</taxon>
    </lineage>
</organism>
<protein>
    <submittedName>
        <fullName evidence="1">Uncharacterized protein</fullName>
    </submittedName>
</protein>
<reference evidence="1 2" key="1">
    <citation type="submission" date="2019-11" db="EMBL/GenBank/DDBJ databases">
        <title>Draft Genome Sequence of Plant Growth-Promoting Rhizosphere-Associated Bacteria.</title>
        <authorList>
            <person name="Vasilyev I.Y."/>
            <person name="Radchenko V."/>
            <person name="Ilnitskaya E.V."/>
        </authorList>
    </citation>
    <scope>NUCLEOTIDE SEQUENCE [LARGE SCALE GENOMIC DNA]</scope>
    <source>
        <strain evidence="1 2">VRA_MhP_f</strain>
    </source>
</reference>
<gene>
    <name evidence="1" type="ORF">GKC49_22755</name>
</gene>